<proteinExistence type="predicted"/>
<organism evidence="1 2">
    <name type="scientific">Rattus norvegicus</name>
    <name type="common">Rat</name>
    <dbReference type="NCBI Taxonomy" id="10116"/>
    <lineage>
        <taxon>Eukaryota</taxon>
        <taxon>Metazoa</taxon>
        <taxon>Chordata</taxon>
        <taxon>Craniata</taxon>
        <taxon>Vertebrata</taxon>
        <taxon>Euteleostomi</taxon>
        <taxon>Mammalia</taxon>
        <taxon>Eutheria</taxon>
        <taxon>Euarchontoglires</taxon>
        <taxon>Glires</taxon>
        <taxon>Rodentia</taxon>
        <taxon>Myomorpha</taxon>
        <taxon>Muroidea</taxon>
        <taxon>Muridae</taxon>
        <taxon>Murinae</taxon>
        <taxon>Rattus</taxon>
    </lineage>
</organism>
<dbReference type="AlphaFoldDB" id="A6IN60"/>
<gene>
    <name evidence="1" type="ORF">rCG_30108</name>
</gene>
<sequence>MASDYKPTFLRLLSVTALTKMNTILLKTKLKWSSNWVVNEAGYSSLGL</sequence>
<evidence type="ECO:0000313" key="1">
    <source>
        <dbReference type="EMBL" id="EDM01379.1"/>
    </source>
</evidence>
<dbReference type="Proteomes" id="UP000234681">
    <property type="component" value="Chromosome 4"/>
</dbReference>
<reference evidence="1 2" key="1">
    <citation type="submission" date="2005-09" db="EMBL/GenBank/DDBJ databases">
        <authorList>
            <person name="Mural R.J."/>
            <person name="Li P.W."/>
            <person name="Adams M.D."/>
            <person name="Amanatides P.G."/>
            <person name="Baden-Tillson H."/>
            <person name="Barnstead M."/>
            <person name="Chin S.H."/>
            <person name="Dew I."/>
            <person name="Evans C.A."/>
            <person name="Ferriera S."/>
            <person name="Flanigan M."/>
            <person name="Fosler C."/>
            <person name="Glodek A."/>
            <person name="Gu Z."/>
            <person name="Holt R.A."/>
            <person name="Jennings D."/>
            <person name="Kraft C.L."/>
            <person name="Lu F."/>
            <person name="Nguyen T."/>
            <person name="Nusskern D.R."/>
            <person name="Pfannkoch C.M."/>
            <person name="Sitter C."/>
            <person name="Sutton G.G."/>
            <person name="Venter J.C."/>
            <person name="Wang Z."/>
            <person name="Woodage T."/>
            <person name="Zheng X.H."/>
            <person name="Zhong F."/>
        </authorList>
    </citation>
    <scope>NUCLEOTIDE SEQUENCE [LARGE SCALE GENOMIC DNA]</scope>
    <source>
        <strain>BN</strain>
        <strain evidence="2">Sprague-Dawley</strain>
    </source>
</reference>
<evidence type="ECO:0000313" key="2">
    <source>
        <dbReference type="Proteomes" id="UP000234681"/>
    </source>
</evidence>
<protein>
    <submittedName>
        <fullName evidence="1">RCG30108</fullName>
    </submittedName>
</protein>
<dbReference type="EMBL" id="CH473964">
    <property type="protein sequence ID" value="EDM01379.1"/>
    <property type="molecule type" value="Genomic_DNA"/>
</dbReference>
<name>A6IN60_RAT</name>
<accession>A6IN60</accession>